<dbReference type="PANTHER" id="PTHR31390">
    <property type="entry name" value="EXPRESSED PROTEIN"/>
    <property type="match status" value="1"/>
</dbReference>
<dbReference type="OrthoDB" id="1898655at2759"/>
<feature type="compositionally biased region" description="Polar residues" evidence="1">
    <location>
        <begin position="151"/>
        <end position="162"/>
    </location>
</feature>
<dbReference type="EMBL" id="NBSK02000008">
    <property type="protein sequence ID" value="KAJ0194210.1"/>
    <property type="molecule type" value="Genomic_DNA"/>
</dbReference>
<comment type="caution">
    <text evidence="2">The sequence shown here is derived from an EMBL/GenBank/DDBJ whole genome shotgun (WGS) entry which is preliminary data.</text>
</comment>
<proteinExistence type="predicted"/>
<name>A0A9R1UUQ7_LACSA</name>
<evidence type="ECO:0000256" key="1">
    <source>
        <dbReference type="SAM" id="MobiDB-lite"/>
    </source>
</evidence>
<dbReference type="AlphaFoldDB" id="A0A9R1UUQ7"/>
<evidence type="ECO:0000313" key="2">
    <source>
        <dbReference type="EMBL" id="KAJ0194210.1"/>
    </source>
</evidence>
<gene>
    <name evidence="2" type="ORF">LSAT_V11C800421400</name>
</gene>
<evidence type="ECO:0000313" key="3">
    <source>
        <dbReference type="Proteomes" id="UP000235145"/>
    </source>
</evidence>
<accession>A0A9R1UUQ7</accession>
<feature type="region of interest" description="Disordered" evidence="1">
    <location>
        <begin position="119"/>
        <end position="172"/>
    </location>
</feature>
<sequence>MNESIRYSARLMMNSREQQTPKGLHEKTVTLRANRIRKSLDYTKLENPLYVGQRHEPRQNASEDHIHTGEKDESLVKHMRNLPGYLQREEKGEKNIQGKALNFGVLDWGRLENWKSNEKRIPPRYNMKKTSSPSHNHNRKKMNPHRRDQQRSNTTPNSSSSERLPPGVRWPRGQVLKLQIPETSGQMLDDMQTQSVELDAKKGKQSETKIQSKDIDINHGDDVLISSDVHLIEANESRVSDSFSPAEVEFDSVIPYSDVPHSCPFPLSLDSVAEPEVDLPLTPSTDEQSGAKGRHSSPMRRFSFSSLGKMTRSFSFKESSSIPQLSPTYISVKSGPVNLESEDHRWKKGNATTPSRSSPLRRLLDPLLKLKGGAHFSDKVQKPKLDLNDNESIHSKKQYNRSSNVQALLQLTMKNGIPFFKLVIESSSDILAAAVKKLPSGKDDSSLIYAFYSVHENKKKSGSWMMYQGSKEKNYRFGYTIVGQMKISSSYHAEFSGAEKDLYVVRESVLYSTDSVQADQKMLDCMVDRELAGIIVKNLSDESGGDIGRSNSTVVVLPDGVHSLPNFGLPSPLISRWRSGGACDCGGWDIGCQFRVLGPHLNEIGKPPPSPCSSNNSNRVDLSYQGGRKKQCGFSLVSLEDGLYSVEYDQSMSLLQAFSVCVAVVSSHKLTHIFQVNSVPELSRMLTGIDDKVEVVAGKYASKPPPSPVGRV</sequence>
<dbReference type="Proteomes" id="UP000235145">
    <property type="component" value="Unassembled WGS sequence"/>
</dbReference>
<dbReference type="PANTHER" id="PTHR31390:SF12">
    <property type="entry name" value="PUTATIVE (DUF3527)-RELATED"/>
    <property type="match status" value="1"/>
</dbReference>
<evidence type="ECO:0008006" key="4">
    <source>
        <dbReference type="Google" id="ProtNLM"/>
    </source>
</evidence>
<dbReference type="InterPro" id="IPR021916">
    <property type="entry name" value="DUF3527"/>
</dbReference>
<keyword evidence="3" id="KW-1185">Reference proteome</keyword>
<organism evidence="2 3">
    <name type="scientific">Lactuca sativa</name>
    <name type="common">Garden lettuce</name>
    <dbReference type="NCBI Taxonomy" id="4236"/>
    <lineage>
        <taxon>Eukaryota</taxon>
        <taxon>Viridiplantae</taxon>
        <taxon>Streptophyta</taxon>
        <taxon>Embryophyta</taxon>
        <taxon>Tracheophyta</taxon>
        <taxon>Spermatophyta</taxon>
        <taxon>Magnoliopsida</taxon>
        <taxon>eudicotyledons</taxon>
        <taxon>Gunneridae</taxon>
        <taxon>Pentapetalae</taxon>
        <taxon>asterids</taxon>
        <taxon>campanulids</taxon>
        <taxon>Asterales</taxon>
        <taxon>Asteraceae</taxon>
        <taxon>Cichorioideae</taxon>
        <taxon>Cichorieae</taxon>
        <taxon>Lactucinae</taxon>
        <taxon>Lactuca</taxon>
    </lineage>
</organism>
<dbReference type="Pfam" id="PF12043">
    <property type="entry name" value="DUF3527"/>
    <property type="match status" value="2"/>
</dbReference>
<reference evidence="2 3" key="1">
    <citation type="journal article" date="2017" name="Nat. Commun.">
        <title>Genome assembly with in vitro proximity ligation data and whole-genome triplication in lettuce.</title>
        <authorList>
            <person name="Reyes-Chin-Wo S."/>
            <person name="Wang Z."/>
            <person name="Yang X."/>
            <person name="Kozik A."/>
            <person name="Arikit S."/>
            <person name="Song C."/>
            <person name="Xia L."/>
            <person name="Froenicke L."/>
            <person name="Lavelle D.O."/>
            <person name="Truco M.J."/>
            <person name="Xia R."/>
            <person name="Zhu S."/>
            <person name="Xu C."/>
            <person name="Xu H."/>
            <person name="Xu X."/>
            <person name="Cox K."/>
            <person name="Korf I."/>
            <person name="Meyers B.C."/>
            <person name="Michelmore R.W."/>
        </authorList>
    </citation>
    <scope>NUCLEOTIDE SEQUENCE [LARGE SCALE GENOMIC DNA]</scope>
    <source>
        <strain evidence="3">cv. Salinas</strain>
        <tissue evidence="2">Seedlings</tissue>
    </source>
</reference>
<protein>
    <recommendedName>
        <fullName evidence="4">DUF3527 domain-containing protein</fullName>
    </recommendedName>
</protein>
<feature type="region of interest" description="Disordered" evidence="1">
    <location>
        <begin position="280"/>
        <end position="301"/>
    </location>
</feature>